<dbReference type="AlphaFoldDB" id="A0A4V4R8G8"/>
<keyword evidence="1" id="KW-0732">Signal</keyword>
<name>A0A4V4R8G8_9PSED</name>
<accession>A0A4V4R8G8</accession>
<sequence length="134" mass="13925">MQNFLNSHKKLGACILFIALCAGSVSAAQAEEVGTGVLIVRGGAANTSVNYDKEDQDSNGRLQGVSVLCASKGSQTAAALVATDTTRVWGAYMSGTTTTVVNKGGHVIKDRQPGNPNHCLINGLTLGQIKGLWH</sequence>
<evidence type="ECO:0000256" key="1">
    <source>
        <dbReference type="SAM" id="SignalP"/>
    </source>
</evidence>
<dbReference type="Proteomes" id="UP000307541">
    <property type="component" value="Unassembled WGS sequence"/>
</dbReference>
<gene>
    <name evidence="2" type="ORF">D8779_06965</name>
</gene>
<reference evidence="2 3" key="1">
    <citation type="submission" date="2018-10" db="EMBL/GenBank/DDBJ databases">
        <title>Pseudomonas leptonychotis sp. nov., isolated from Weddell seals in Antarctica.</title>
        <authorList>
            <person name="Novakova D."/>
            <person name="Svec P."/>
            <person name="Kralova S."/>
            <person name="Kristofova L."/>
            <person name="Zeman M."/>
            <person name="Pantucek R."/>
            <person name="Maslanova I."/>
            <person name="Sedlacek I."/>
        </authorList>
    </citation>
    <scope>NUCLEOTIDE SEQUENCE [LARGE SCALE GENOMIC DNA]</scope>
    <source>
        <strain evidence="2 3">CCM 8849</strain>
    </source>
</reference>
<dbReference type="EMBL" id="RFLV01000001">
    <property type="protein sequence ID" value="TIH10414.1"/>
    <property type="molecule type" value="Genomic_DNA"/>
</dbReference>
<dbReference type="OrthoDB" id="6430571at2"/>
<keyword evidence="3" id="KW-1185">Reference proteome</keyword>
<evidence type="ECO:0000313" key="3">
    <source>
        <dbReference type="Proteomes" id="UP000307541"/>
    </source>
</evidence>
<evidence type="ECO:0000313" key="2">
    <source>
        <dbReference type="EMBL" id="TIH10414.1"/>
    </source>
</evidence>
<dbReference type="RefSeq" id="WP_136663698.1">
    <property type="nucleotide sequence ID" value="NZ_RFLV01000001.1"/>
</dbReference>
<comment type="caution">
    <text evidence="2">The sequence shown here is derived from an EMBL/GenBank/DDBJ whole genome shotgun (WGS) entry which is preliminary data.</text>
</comment>
<feature type="signal peptide" evidence="1">
    <location>
        <begin position="1"/>
        <end position="27"/>
    </location>
</feature>
<protein>
    <submittedName>
        <fullName evidence="2">Uncharacterized protein</fullName>
    </submittedName>
</protein>
<proteinExistence type="predicted"/>
<organism evidence="2 3">
    <name type="scientific">Pseudomonas leptonychotis</name>
    <dbReference type="NCBI Taxonomy" id="2448482"/>
    <lineage>
        <taxon>Bacteria</taxon>
        <taxon>Pseudomonadati</taxon>
        <taxon>Pseudomonadota</taxon>
        <taxon>Gammaproteobacteria</taxon>
        <taxon>Pseudomonadales</taxon>
        <taxon>Pseudomonadaceae</taxon>
        <taxon>Pseudomonas</taxon>
    </lineage>
</organism>
<feature type="chain" id="PRO_5020209501" evidence="1">
    <location>
        <begin position="28"/>
        <end position="134"/>
    </location>
</feature>